<comment type="caution">
    <text evidence="3">The sequence shown here is derived from an EMBL/GenBank/DDBJ whole genome shotgun (WGS) entry which is preliminary data.</text>
</comment>
<dbReference type="GO" id="GO:0016747">
    <property type="term" value="F:acyltransferase activity, transferring groups other than amino-acyl groups"/>
    <property type="evidence" value="ECO:0007669"/>
    <property type="project" value="UniProtKB-ARBA"/>
</dbReference>
<sequence>MVETRTDMLKVLDSFCVSPPPGSVPTISLPLTYFDFTWLACVPIQRLFFYEFPHPTLHFVETTLPLLKRSLSLTLQHFFPYAANVMCPQSPGKPYIHYTEGGCSVTFTVAESTADFDHVVADYPRDVKCLHPFIPQLPPAHVTEDGVRVLPTLAFQVTVFPNSGICIGSTYCHAVGDGKSFMHFMRSWTSVFRSGGDLACLENSLPLFNRDVIKDPFGLESVQLKNYWRWVSSCGENSAPTQDITAGKVRATFVLSRAHAERLKHLVTAVDTEQLHISTFVVTCAFIWVCLIKSKESVANNSSHNDDDDDGDKFYYFLFASDGRNRLEFPVPATYFGNCLQPCVTDVKKSELTGEDGIVLAAKAFGKTIKETEGRGLRGGEHWASTIIERAKTGRLTSIAGSPKLRVYDTDFGWGRPRKVELTHIDHDGAISMTESRDGQGGTEVGLALNKNQMDEFVTVFEQNLKQLRV</sequence>
<name>A0A9W7J1J1_HIBTR</name>
<dbReference type="Proteomes" id="UP001165190">
    <property type="component" value="Unassembled WGS sequence"/>
</dbReference>
<accession>A0A9W7J1J1</accession>
<dbReference type="InterPro" id="IPR023213">
    <property type="entry name" value="CAT-like_dom_sf"/>
</dbReference>
<evidence type="ECO:0000313" key="3">
    <source>
        <dbReference type="EMBL" id="GMJ06438.1"/>
    </source>
</evidence>
<reference evidence="3" key="1">
    <citation type="submission" date="2023-05" db="EMBL/GenBank/DDBJ databases">
        <title>Genome and transcriptome analyses reveal genes involved in the formation of fine ridges on petal epidermal cells in Hibiscus trionum.</title>
        <authorList>
            <person name="Koshimizu S."/>
            <person name="Masuda S."/>
            <person name="Ishii T."/>
            <person name="Shirasu K."/>
            <person name="Hoshino A."/>
            <person name="Arita M."/>
        </authorList>
    </citation>
    <scope>NUCLEOTIDE SEQUENCE</scope>
    <source>
        <strain evidence="3">Hamamatsu line</strain>
    </source>
</reference>
<dbReference type="InterPro" id="IPR051504">
    <property type="entry name" value="Plant_metabolite_acyltrans"/>
</dbReference>
<dbReference type="Gene3D" id="3.30.559.10">
    <property type="entry name" value="Chloramphenicol acetyltransferase-like domain"/>
    <property type="match status" value="2"/>
</dbReference>
<dbReference type="EMBL" id="BSYR01000045">
    <property type="protein sequence ID" value="GMJ06438.1"/>
    <property type="molecule type" value="Genomic_DNA"/>
</dbReference>
<evidence type="ECO:0000256" key="1">
    <source>
        <dbReference type="ARBA" id="ARBA00022679"/>
    </source>
</evidence>
<protein>
    <submittedName>
        <fullName evidence="3">Uncharacterized protein</fullName>
    </submittedName>
</protein>
<dbReference type="AlphaFoldDB" id="A0A9W7J1J1"/>
<keyword evidence="1" id="KW-0808">Transferase</keyword>
<proteinExistence type="predicted"/>
<keyword evidence="4" id="KW-1185">Reference proteome</keyword>
<dbReference type="Pfam" id="PF02458">
    <property type="entry name" value="Transferase"/>
    <property type="match status" value="1"/>
</dbReference>
<evidence type="ECO:0000256" key="2">
    <source>
        <dbReference type="ARBA" id="ARBA00023315"/>
    </source>
</evidence>
<dbReference type="PANTHER" id="PTHR31625">
    <property type="match status" value="1"/>
</dbReference>
<dbReference type="OrthoDB" id="1862401at2759"/>
<keyword evidence="2" id="KW-0012">Acyltransferase</keyword>
<gene>
    <name evidence="3" type="ORF">HRI_004313000</name>
</gene>
<organism evidence="3 4">
    <name type="scientific">Hibiscus trionum</name>
    <name type="common">Flower of an hour</name>
    <dbReference type="NCBI Taxonomy" id="183268"/>
    <lineage>
        <taxon>Eukaryota</taxon>
        <taxon>Viridiplantae</taxon>
        <taxon>Streptophyta</taxon>
        <taxon>Embryophyta</taxon>
        <taxon>Tracheophyta</taxon>
        <taxon>Spermatophyta</taxon>
        <taxon>Magnoliopsida</taxon>
        <taxon>eudicotyledons</taxon>
        <taxon>Gunneridae</taxon>
        <taxon>Pentapetalae</taxon>
        <taxon>rosids</taxon>
        <taxon>malvids</taxon>
        <taxon>Malvales</taxon>
        <taxon>Malvaceae</taxon>
        <taxon>Malvoideae</taxon>
        <taxon>Hibiscus</taxon>
    </lineage>
</organism>
<evidence type="ECO:0000313" key="4">
    <source>
        <dbReference type="Proteomes" id="UP001165190"/>
    </source>
</evidence>